<feature type="region of interest" description="Disordered" evidence="1">
    <location>
        <begin position="1"/>
        <end position="84"/>
    </location>
</feature>
<feature type="non-terminal residue" evidence="2">
    <location>
        <position position="1"/>
    </location>
</feature>
<feature type="compositionally biased region" description="Pro residues" evidence="1">
    <location>
        <begin position="30"/>
        <end position="41"/>
    </location>
</feature>
<organism evidence="2">
    <name type="scientific">Tetraselmis sp. GSL018</name>
    <dbReference type="NCBI Taxonomy" id="582737"/>
    <lineage>
        <taxon>Eukaryota</taxon>
        <taxon>Viridiplantae</taxon>
        <taxon>Chlorophyta</taxon>
        <taxon>core chlorophytes</taxon>
        <taxon>Chlorodendrophyceae</taxon>
        <taxon>Chlorodendrales</taxon>
        <taxon>Chlorodendraceae</taxon>
        <taxon>Tetraselmis</taxon>
    </lineage>
</organism>
<sequence length="84" mass="8964">TTGTSCAGRTTWTTRHCPGAASNTTRLPNRPLPPAIPPSAPEPCDGRCPAEWSQRRSLLRSGLPRWLATRGHGSRSSQPPPPPS</sequence>
<evidence type="ECO:0000313" key="2">
    <source>
        <dbReference type="EMBL" id="JAC63174.1"/>
    </source>
</evidence>
<proteinExistence type="predicted"/>
<dbReference type="EMBL" id="GBEZ01023739">
    <property type="protein sequence ID" value="JAC63174.1"/>
    <property type="molecule type" value="Transcribed_RNA"/>
</dbReference>
<feature type="compositionally biased region" description="Polar residues" evidence="1">
    <location>
        <begin position="1"/>
        <end position="14"/>
    </location>
</feature>
<evidence type="ECO:0000256" key="1">
    <source>
        <dbReference type="SAM" id="MobiDB-lite"/>
    </source>
</evidence>
<protein>
    <submittedName>
        <fullName evidence="2">Uncharacterized protein</fullName>
    </submittedName>
</protein>
<dbReference type="AlphaFoldDB" id="A0A061QXK3"/>
<accession>A0A061QXK3</accession>
<name>A0A061QXK3_9CHLO</name>
<feature type="non-terminal residue" evidence="2">
    <location>
        <position position="84"/>
    </location>
</feature>
<reference evidence="2" key="1">
    <citation type="submission" date="2014-05" db="EMBL/GenBank/DDBJ databases">
        <title>The transcriptome of the halophilic microalga Tetraselmis sp. GSL018 isolated from the Great Salt Lake, Utah.</title>
        <authorList>
            <person name="Jinkerson R.E."/>
            <person name="D'Adamo S."/>
            <person name="Posewitz M.C."/>
        </authorList>
    </citation>
    <scope>NUCLEOTIDE SEQUENCE</scope>
    <source>
        <strain evidence="2">GSL018</strain>
    </source>
</reference>
<gene>
    <name evidence="2" type="ORF">TSPGSL018_21301</name>
</gene>